<dbReference type="InterPro" id="IPR051934">
    <property type="entry name" value="Phage_Tail_Fiber_Structural"/>
</dbReference>
<sequence length="238" mass="24762">MPSSRKINGKALSKDVSLNAGDVGAFPSVAKITTIPTGSYVGPFGCRDEGGWAKGVNIGIAGSDVGQIYITPTGDLFSYFLNSNGNVSGGIVNTFPVGSPIPWPQLTSPSGYLTCNGQTFNKSLYPKLAEAYPAGRVPDLRGEFIRGWDDGRGVDSGRVCGSWQGDAIRNITGDFGNPTTESGGGASGVFSYTYRPGGRAQGAGGGSVSFTFDASRVVPTANENRPRNVAFNYIVRAA</sequence>
<dbReference type="EMBL" id="PUJW01000017">
    <property type="protein sequence ID" value="NHB93609.1"/>
    <property type="molecule type" value="Genomic_DNA"/>
</dbReference>
<dbReference type="PANTHER" id="PTHR35191">
    <property type="entry name" value="PROPHAGE SIDE TAIL FIBER PROTEIN HOMOLOG STFQ-RELATED"/>
    <property type="match status" value="1"/>
</dbReference>
<evidence type="ECO:0000259" key="1">
    <source>
        <dbReference type="Pfam" id="PF07484"/>
    </source>
</evidence>
<organism evidence="2 3">
    <name type="scientific">Photorhabdus cinerea</name>
    <dbReference type="NCBI Taxonomy" id="471575"/>
    <lineage>
        <taxon>Bacteria</taxon>
        <taxon>Pseudomonadati</taxon>
        <taxon>Pseudomonadota</taxon>
        <taxon>Gammaproteobacteria</taxon>
        <taxon>Enterobacterales</taxon>
        <taxon>Morganellaceae</taxon>
        <taxon>Photorhabdus</taxon>
    </lineage>
</organism>
<proteinExistence type="predicted"/>
<gene>
    <name evidence="2" type="ORF">C5469_16245</name>
</gene>
<keyword evidence="3" id="KW-1185">Reference proteome</keyword>
<evidence type="ECO:0000313" key="3">
    <source>
        <dbReference type="Proteomes" id="UP000591844"/>
    </source>
</evidence>
<dbReference type="Pfam" id="PF07484">
    <property type="entry name" value="Collar"/>
    <property type="match status" value="1"/>
</dbReference>
<dbReference type="SUPFAM" id="SSF88874">
    <property type="entry name" value="Receptor-binding domain of short tail fibre protein gp12"/>
    <property type="match status" value="1"/>
</dbReference>
<dbReference type="PANTHER" id="PTHR35191:SF1">
    <property type="entry name" value="PROPHAGE SIDE TAIL FIBER PROTEIN HOMOLOG STFQ-RELATED"/>
    <property type="match status" value="1"/>
</dbReference>
<protein>
    <recommendedName>
        <fullName evidence="1">Phage tail collar domain-containing protein</fullName>
    </recommendedName>
</protein>
<dbReference type="Gene3D" id="3.90.1340.10">
    <property type="entry name" value="Phage tail collar domain"/>
    <property type="match status" value="1"/>
</dbReference>
<dbReference type="Proteomes" id="UP000591844">
    <property type="component" value="Unassembled WGS sequence"/>
</dbReference>
<dbReference type="AlphaFoldDB" id="A0A7X5QFZ4"/>
<evidence type="ECO:0000313" key="2">
    <source>
        <dbReference type="EMBL" id="NHB93609.1"/>
    </source>
</evidence>
<dbReference type="InterPro" id="IPR011083">
    <property type="entry name" value="Phage_tail_collar_dom"/>
</dbReference>
<dbReference type="InterPro" id="IPR037053">
    <property type="entry name" value="Phage_tail_collar_dom_sf"/>
</dbReference>
<comment type="caution">
    <text evidence="2">The sequence shown here is derived from an EMBL/GenBank/DDBJ whole genome shotgun (WGS) entry which is preliminary data.</text>
</comment>
<feature type="domain" description="Phage tail collar" evidence="1">
    <location>
        <begin position="98"/>
        <end position="145"/>
    </location>
</feature>
<name>A0A7X5QFZ4_9GAMM</name>
<reference evidence="2 3" key="1">
    <citation type="submission" date="2018-02" db="EMBL/GenBank/DDBJ databases">
        <authorList>
            <person name="Machado R.A."/>
        </authorList>
    </citation>
    <scope>NUCLEOTIDE SEQUENCE [LARGE SCALE GENOMIC DNA]</scope>
    <source>
        <strain evidence="2 3">DSM 19724</strain>
    </source>
</reference>
<accession>A0A7X5QFZ4</accession>